<comment type="caution">
    <text evidence="8">The sequence shown here is derived from an EMBL/GenBank/DDBJ whole genome shotgun (WGS) entry which is preliminary data.</text>
</comment>
<gene>
    <name evidence="8" type="ORF">AKO1_015308</name>
</gene>
<reference evidence="8 9" key="1">
    <citation type="submission" date="2024-03" db="EMBL/GenBank/DDBJ databases">
        <title>The Acrasis kona genome and developmental transcriptomes reveal deep origins of eukaryotic multicellular pathways.</title>
        <authorList>
            <person name="Sheikh S."/>
            <person name="Fu C.-J."/>
            <person name="Brown M.W."/>
            <person name="Baldauf S.L."/>
        </authorList>
    </citation>
    <scope>NUCLEOTIDE SEQUENCE [LARGE SCALE GENOMIC DNA]</scope>
    <source>
        <strain evidence="8 9">ATCC MYA-3509</strain>
    </source>
</reference>
<evidence type="ECO:0000256" key="2">
    <source>
        <dbReference type="ARBA" id="ARBA00022723"/>
    </source>
</evidence>
<keyword evidence="4" id="KW-0862">Zinc</keyword>
<dbReference type="Pfam" id="PF00645">
    <property type="entry name" value="zf-PARP"/>
    <property type="match status" value="1"/>
</dbReference>
<keyword evidence="9" id="KW-1185">Reference proteome</keyword>
<keyword evidence="2" id="KW-0479">Metal-binding</keyword>
<feature type="region of interest" description="Disordered" evidence="6">
    <location>
        <begin position="219"/>
        <end position="249"/>
    </location>
</feature>
<feature type="compositionally biased region" description="Basic residues" evidence="6">
    <location>
        <begin position="226"/>
        <end position="239"/>
    </location>
</feature>
<sequence>MPVEYQVEYAKSGRSRCRLTGNSIPNKALRIGELVENDYGTAPAWMNFDDFENDYASVMRFVNKCGDKPDGYSSLKPKDKQRVNAILDGSSRPVMPLGYVEPEEEEDEEEDEEENESEEEEESYSYRRRASKRPRIDDSQRFSTMADPQEFMQNVQNNIAPSILSSLNQLGQISNASSISSMNQGSLPPSFFAPPPKTNNEHQPIMFDAPRPIFDLLDGISESTPKRPKSTLKRPKTTPKKVSAPTPFISLSNAEPFTTMTMPDQNTSLESMVKRMTPTELQLLLARIVVKDPGQSEAIKSNVLKVIESRKTIKA</sequence>
<accession>A0AAW2Z9G7</accession>
<comment type="subcellular location">
    <subcellularLocation>
        <location evidence="1">Nucleus</location>
    </subcellularLocation>
</comment>
<dbReference type="SMART" id="SM01336">
    <property type="entry name" value="zf-PARP"/>
    <property type="match status" value="1"/>
</dbReference>
<evidence type="ECO:0000256" key="6">
    <source>
        <dbReference type="SAM" id="MobiDB-lite"/>
    </source>
</evidence>
<dbReference type="InterPro" id="IPR036957">
    <property type="entry name" value="Znf_PARP_sf"/>
</dbReference>
<evidence type="ECO:0000313" key="9">
    <source>
        <dbReference type="Proteomes" id="UP001431209"/>
    </source>
</evidence>
<protein>
    <submittedName>
        <fullName evidence="8">Poly (ADP-ribose) polymerase</fullName>
    </submittedName>
</protein>
<proteinExistence type="predicted"/>
<name>A0AAW2Z9G7_9EUKA</name>
<dbReference type="Gene3D" id="3.30.1740.10">
    <property type="entry name" value="Zinc finger, PARP-type"/>
    <property type="match status" value="1"/>
</dbReference>
<feature type="domain" description="PARP-type" evidence="7">
    <location>
        <begin position="5"/>
        <end position="91"/>
    </location>
</feature>
<dbReference type="GO" id="GO:0003677">
    <property type="term" value="F:DNA binding"/>
    <property type="evidence" value="ECO:0007669"/>
    <property type="project" value="InterPro"/>
</dbReference>
<dbReference type="InterPro" id="IPR001510">
    <property type="entry name" value="Znf_PARP"/>
</dbReference>
<dbReference type="SUPFAM" id="SSF57716">
    <property type="entry name" value="Glucocorticoid receptor-like (DNA-binding domain)"/>
    <property type="match status" value="1"/>
</dbReference>
<evidence type="ECO:0000256" key="1">
    <source>
        <dbReference type="ARBA" id="ARBA00004123"/>
    </source>
</evidence>
<feature type="compositionally biased region" description="Acidic residues" evidence="6">
    <location>
        <begin position="101"/>
        <end position="123"/>
    </location>
</feature>
<dbReference type="GO" id="GO:0005634">
    <property type="term" value="C:nucleus"/>
    <property type="evidence" value="ECO:0007669"/>
    <property type="project" value="UniProtKB-SubCell"/>
</dbReference>
<evidence type="ECO:0000259" key="7">
    <source>
        <dbReference type="PROSITE" id="PS50064"/>
    </source>
</evidence>
<dbReference type="AlphaFoldDB" id="A0AAW2Z9G7"/>
<organism evidence="8 9">
    <name type="scientific">Acrasis kona</name>
    <dbReference type="NCBI Taxonomy" id="1008807"/>
    <lineage>
        <taxon>Eukaryota</taxon>
        <taxon>Discoba</taxon>
        <taxon>Heterolobosea</taxon>
        <taxon>Tetramitia</taxon>
        <taxon>Eutetramitia</taxon>
        <taxon>Acrasidae</taxon>
        <taxon>Acrasis</taxon>
    </lineage>
</organism>
<dbReference type="EMBL" id="JAOPGA020001181">
    <property type="protein sequence ID" value="KAL0485893.1"/>
    <property type="molecule type" value="Genomic_DNA"/>
</dbReference>
<keyword evidence="5" id="KW-0539">Nucleus</keyword>
<dbReference type="GO" id="GO:0008270">
    <property type="term" value="F:zinc ion binding"/>
    <property type="evidence" value="ECO:0007669"/>
    <property type="project" value="UniProtKB-KW"/>
</dbReference>
<evidence type="ECO:0000256" key="3">
    <source>
        <dbReference type="ARBA" id="ARBA00022771"/>
    </source>
</evidence>
<dbReference type="Proteomes" id="UP001431209">
    <property type="component" value="Unassembled WGS sequence"/>
</dbReference>
<evidence type="ECO:0000256" key="4">
    <source>
        <dbReference type="ARBA" id="ARBA00022833"/>
    </source>
</evidence>
<dbReference type="PROSITE" id="PS50064">
    <property type="entry name" value="ZF_PARP_2"/>
    <property type="match status" value="1"/>
</dbReference>
<evidence type="ECO:0000256" key="5">
    <source>
        <dbReference type="ARBA" id="ARBA00023242"/>
    </source>
</evidence>
<evidence type="ECO:0000313" key="8">
    <source>
        <dbReference type="EMBL" id="KAL0485893.1"/>
    </source>
</evidence>
<feature type="region of interest" description="Disordered" evidence="6">
    <location>
        <begin position="87"/>
        <end position="140"/>
    </location>
</feature>
<keyword evidence="3" id="KW-0863">Zinc-finger</keyword>